<protein>
    <recommendedName>
        <fullName evidence="1">COMM domain-containing protein</fullName>
    </recommendedName>
</protein>
<comment type="caution">
    <text evidence="2">The sequence shown here is derived from an EMBL/GenBank/DDBJ whole genome shotgun (WGS) entry which is preliminary data.</text>
</comment>
<dbReference type="InterPro" id="IPR017920">
    <property type="entry name" value="COMM"/>
</dbReference>
<dbReference type="AlphaFoldDB" id="A0AA88GRK8"/>
<dbReference type="Pfam" id="PF07258">
    <property type="entry name" value="COMM_domain"/>
    <property type="match status" value="1"/>
</dbReference>
<organism evidence="2 3">
    <name type="scientific">Naegleria lovaniensis</name>
    <name type="common">Amoeba</name>
    <dbReference type="NCBI Taxonomy" id="51637"/>
    <lineage>
        <taxon>Eukaryota</taxon>
        <taxon>Discoba</taxon>
        <taxon>Heterolobosea</taxon>
        <taxon>Tetramitia</taxon>
        <taxon>Eutetramitia</taxon>
        <taxon>Vahlkampfiidae</taxon>
        <taxon>Naegleria</taxon>
    </lineage>
</organism>
<keyword evidence="3" id="KW-1185">Reference proteome</keyword>
<name>A0AA88GRK8_NAELO</name>
<dbReference type="InterPro" id="IPR037361">
    <property type="entry name" value="COMMD10"/>
</dbReference>
<proteinExistence type="predicted"/>
<accession>A0AA88GRK8</accession>
<dbReference type="PROSITE" id="PS51269">
    <property type="entry name" value="COMM"/>
    <property type="match status" value="1"/>
</dbReference>
<dbReference type="PANTHER" id="PTHR12333">
    <property type="entry name" value="COMM DOMAIN CONTAINING PROTEIN 10"/>
    <property type="match status" value="1"/>
</dbReference>
<gene>
    <name evidence="2" type="ORF">C9374_002156</name>
</gene>
<dbReference type="EMBL" id="PYSW02000014">
    <property type="protein sequence ID" value="KAG2387121.1"/>
    <property type="molecule type" value="Genomic_DNA"/>
</dbReference>
<dbReference type="GeneID" id="68094612"/>
<reference evidence="2 3" key="1">
    <citation type="journal article" date="2018" name="BMC Genomics">
        <title>The genome of Naegleria lovaniensis, the basis for a comparative approach to unravel pathogenicity factors of the human pathogenic amoeba N. fowleri.</title>
        <authorList>
            <person name="Liechti N."/>
            <person name="Schurch N."/>
            <person name="Bruggmann R."/>
            <person name="Wittwer M."/>
        </authorList>
    </citation>
    <scope>NUCLEOTIDE SEQUENCE [LARGE SCALE GENOMIC DNA]</scope>
    <source>
        <strain evidence="2 3">ATCC 30569</strain>
    </source>
</reference>
<evidence type="ECO:0000313" key="2">
    <source>
        <dbReference type="EMBL" id="KAG2387121.1"/>
    </source>
</evidence>
<dbReference type="PANTHER" id="PTHR12333:SF0">
    <property type="entry name" value="COMM DOMAIN-CONTAINING PROTEIN 10"/>
    <property type="match status" value="1"/>
</dbReference>
<sequence>MPFQNTEKFRTAVALMNSIDPPQLFYKFLNHILLKHKVSENQGSTFTEQERERLLETFPMIKNDKQLVLLIDGCSYVFEQALYNTLNPEKLFQELIDSQSGISETHAQAFQEVWRKQGREYMSSAKEHTLGGPVKLDHFDWRLQMQISESDLSKMKIPNVLFEFTTLDYQNKDRETNKPKEENIVVEFTRDELYGFFTKLEAIQNQLDKLS</sequence>
<feature type="domain" description="COMM" evidence="1">
    <location>
        <begin position="135"/>
        <end position="211"/>
    </location>
</feature>
<dbReference type="RefSeq" id="XP_044551113.1">
    <property type="nucleotide sequence ID" value="XM_044691543.1"/>
</dbReference>
<evidence type="ECO:0000313" key="3">
    <source>
        <dbReference type="Proteomes" id="UP000816034"/>
    </source>
</evidence>
<dbReference type="Proteomes" id="UP000816034">
    <property type="component" value="Unassembled WGS sequence"/>
</dbReference>
<evidence type="ECO:0000259" key="1">
    <source>
        <dbReference type="PROSITE" id="PS51269"/>
    </source>
</evidence>